<keyword evidence="2" id="KW-1185">Reference proteome</keyword>
<evidence type="ECO:0000256" key="1">
    <source>
        <dbReference type="SAM" id="Phobius"/>
    </source>
</evidence>
<reference evidence="2" key="1">
    <citation type="submission" date="2014-05" db="EMBL/GenBank/DDBJ databases">
        <title>The genome and life-stage specific transcriptomes of Globodera pallida elucidate key aspects of plant parasitism by a cyst nematode.</title>
        <authorList>
            <person name="Cotton J.A."/>
            <person name="Lilley C.J."/>
            <person name="Jones L.M."/>
            <person name="Kikuchi T."/>
            <person name="Reid A.J."/>
            <person name="Thorpe P."/>
            <person name="Tsai I.J."/>
            <person name="Beasley H."/>
            <person name="Blok V."/>
            <person name="Cock P.J.A."/>
            <person name="Van den Akker S.E."/>
            <person name="Holroyd N."/>
            <person name="Hunt M."/>
            <person name="Mantelin S."/>
            <person name="Naghra H."/>
            <person name="Pain A."/>
            <person name="Palomares-Rius J.E."/>
            <person name="Zarowiecki M."/>
            <person name="Berriman M."/>
            <person name="Jones J.T."/>
            <person name="Urwin P.E."/>
        </authorList>
    </citation>
    <scope>NUCLEOTIDE SEQUENCE [LARGE SCALE GENOMIC DNA]</scope>
    <source>
        <strain evidence="2">Lindley</strain>
    </source>
</reference>
<keyword evidence="1" id="KW-1133">Transmembrane helix</keyword>
<keyword evidence="1" id="KW-0812">Transmembrane</keyword>
<reference evidence="3" key="2">
    <citation type="submission" date="2016-06" db="UniProtKB">
        <authorList>
            <consortium name="WormBaseParasite"/>
        </authorList>
    </citation>
    <scope>IDENTIFICATION</scope>
</reference>
<sequence>MPEERRFGAPSHSLALALCFVAVLAITILINGWLLHIVLLAYFHMKKLEMESCSSERQQKLLLVVPMRRRTLLADTTPMVHFLETDRDPEFNPAGVIPIPSGL</sequence>
<organism evidence="2 3">
    <name type="scientific">Globodera pallida</name>
    <name type="common">Potato cyst nematode worm</name>
    <name type="synonym">Heterodera pallida</name>
    <dbReference type="NCBI Taxonomy" id="36090"/>
    <lineage>
        <taxon>Eukaryota</taxon>
        <taxon>Metazoa</taxon>
        <taxon>Ecdysozoa</taxon>
        <taxon>Nematoda</taxon>
        <taxon>Chromadorea</taxon>
        <taxon>Rhabditida</taxon>
        <taxon>Tylenchina</taxon>
        <taxon>Tylenchomorpha</taxon>
        <taxon>Tylenchoidea</taxon>
        <taxon>Heteroderidae</taxon>
        <taxon>Heteroderinae</taxon>
        <taxon>Globodera</taxon>
    </lineage>
</organism>
<proteinExistence type="predicted"/>
<keyword evidence="1" id="KW-0472">Membrane</keyword>
<evidence type="ECO:0000313" key="2">
    <source>
        <dbReference type="Proteomes" id="UP000050741"/>
    </source>
</evidence>
<accession>A0A183BJ24</accession>
<dbReference type="Proteomes" id="UP000050741">
    <property type="component" value="Unassembled WGS sequence"/>
</dbReference>
<evidence type="ECO:0000313" key="3">
    <source>
        <dbReference type="WBParaSite" id="GPLIN_000060300"/>
    </source>
</evidence>
<feature type="transmembrane region" description="Helical" evidence="1">
    <location>
        <begin position="15"/>
        <end position="42"/>
    </location>
</feature>
<protein>
    <submittedName>
        <fullName evidence="3">G_PROTEIN_RECEP_F1_2 domain-containing protein</fullName>
    </submittedName>
</protein>
<dbReference type="WBParaSite" id="GPLIN_000060300">
    <property type="protein sequence ID" value="GPLIN_000060300"/>
    <property type="gene ID" value="GPLIN_000060300"/>
</dbReference>
<name>A0A183BJ24_GLOPA</name>
<dbReference type="AlphaFoldDB" id="A0A183BJ24"/>